<dbReference type="Proteomes" id="UP000198940">
    <property type="component" value="Unassembled WGS sequence"/>
</dbReference>
<dbReference type="STRING" id="1055723.SAMN05216293_4089"/>
<dbReference type="EMBL" id="FRAT01000015">
    <property type="protein sequence ID" value="SHL69641.1"/>
    <property type="molecule type" value="Genomic_DNA"/>
</dbReference>
<gene>
    <name evidence="1" type="ORF">SAMN04487891_11725</name>
    <name evidence="2" type="ORF">SAMN05216293_4089</name>
</gene>
<dbReference type="EMBL" id="FOKU01000017">
    <property type="protein sequence ID" value="SFC65175.1"/>
    <property type="molecule type" value="Genomic_DNA"/>
</dbReference>
<keyword evidence="4" id="KW-1185">Reference proteome</keyword>
<evidence type="ECO:0000313" key="3">
    <source>
        <dbReference type="Proteomes" id="UP000184031"/>
    </source>
</evidence>
<evidence type="ECO:0000313" key="4">
    <source>
        <dbReference type="Proteomes" id="UP000198940"/>
    </source>
</evidence>
<sequence>MDILNCYSIYDLLTKNRFAISPAIHGVSTGSANKTQDSRRFHFSVKISALIFI</sequence>
<proteinExistence type="predicted"/>
<reference evidence="2 3" key="1">
    <citation type="submission" date="2016-11" db="EMBL/GenBank/DDBJ databases">
        <authorList>
            <person name="Varghese N."/>
            <person name="Submissions S."/>
        </authorList>
    </citation>
    <scope>NUCLEOTIDE SEQUENCE [LARGE SCALE GENOMIC DNA]</scope>
    <source>
        <strain evidence="2 3">CGMCC 1.12174</strain>
        <strain evidence="1 4">DSM 26351</strain>
    </source>
</reference>
<protein>
    <submittedName>
        <fullName evidence="2">Uncharacterized protein</fullName>
    </submittedName>
</protein>
<evidence type="ECO:0000313" key="2">
    <source>
        <dbReference type="EMBL" id="SHL69641.1"/>
    </source>
</evidence>
<evidence type="ECO:0000313" key="1">
    <source>
        <dbReference type="EMBL" id="SFC65175.1"/>
    </source>
</evidence>
<name>A0A1M7CQT9_9FLAO</name>
<dbReference type="Proteomes" id="UP000184031">
    <property type="component" value="Unassembled WGS sequence"/>
</dbReference>
<organism evidence="2 3">
    <name type="scientific">Flagellimonas taeanensis</name>
    <dbReference type="NCBI Taxonomy" id="1005926"/>
    <lineage>
        <taxon>Bacteria</taxon>
        <taxon>Pseudomonadati</taxon>
        <taxon>Bacteroidota</taxon>
        <taxon>Flavobacteriia</taxon>
        <taxon>Flavobacteriales</taxon>
        <taxon>Flavobacteriaceae</taxon>
        <taxon>Flagellimonas</taxon>
    </lineage>
</organism>
<comment type="caution">
    <text evidence="2">The sequence shown here is derived from an EMBL/GenBank/DDBJ whole genome shotgun (WGS) entry which is preliminary data.</text>
</comment>
<dbReference type="AlphaFoldDB" id="A0A1M7CQT9"/>
<accession>A0A1M7CQT9</accession>